<comment type="subcellular location">
    <subcellularLocation>
        <location evidence="1">Cell outer membrane</location>
    </subcellularLocation>
</comment>
<dbReference type="InterPro" id="IPR011990">
    <property type="entry name" value="TPR-like_helical_dom_sf"/>
</dbReference>
<evidence type="ECO:0000256" key="2">
    <source>
        <dbReference type="ARBA" id="ARBA00006275"/>
    </source>
</evidence>
<organism evidence="8 10">
    <name type="scientific">Flavobacterium hibernum</name>
    <dbReference type="NCBI Taxonomy" id="37752"/>
    <lineage>
        <taxon>Bacteria</taxon>
        <taxon>Pseudomonadati</taxon>
        <taxon>Bacteroidota</taxon>
        <taxon>Flavobacteriia</taxon>
        <taxon>Flavobacteriales</taxon>
        <taxon>Flavobacteriaceae</taxon>
        <taxon>Flavobacterium</taxon>
    </lineage>
</organism>
<protein>
    <submittedName>
        <fullName evidence="8">Carbohydrate-binding protein SusD</fullName>
    </submittedName>
    <submittedName>
        <fullName evidence="9">RagB/SusD family nutrient uptake outer membrane protein</fullName>
    </submittedName>
</protein>
<dbReference type="GO" id="GO:0009279">
    <property type="term" value="C:cell outer membrane"/>
    <property type="evidence" value="ECO:0007669"/>
    <property type="project" value="UniProtKB-SubCell"/>
</dbReference>
<dbReference type="EMBL" id="MUGX01000002">
    <property type="protein sequence ID" value="OXA91768.1"/>
    <property type="molecule type" value="Genomic_DNA"/>
</dbReference>
<feature type="domain" description="SusD-like N-terminal" evidence="7">
    <location>
        <begin position="24"/>
        <end position="224"/>
    </location>
</feature>
<dbReference type="Pfam" id="PF07980">
    <property type="entry name" value="SusD_RagB"/>
    <property type="match status" value="1"/>
</dbReference>
<dbReference type="EMBL" id="JPRK01000013">
    <property type="protein sequence ID" value="KIO51735.1"/>
    <property type="molecule type" value="Genomic_DNA"/>
</dbReference>
<dbReference type="OrthoDB" id="630434at2"/>
<dbReference type="PROSITE" id="PS51257">
    <property type="entry name" value="PROKAR_LIPOPROTEIN"/>
    <property type="match status" value="1"/>
</dbReference>
<dbReference type="Proteomes" id="UP000198302">
    <property type="component" value="Unassembled WGS sequence"/>
</dbReference>
<comment type="caution">
    <text evidence="8">The sequence shown here is derived from an EMBL/GenBank/DDBJ whole genome shotgun (WGS) entry which is preliminary data.</text>
</comment>
<gene>
    <name evidence="9" type="ORF">B0A73_00595</name>
    <name evidence="8" type="ORF">IW18_15820</name>
</gene>
<dbReference type="Proteomes" id="UP000032061">
    <property type="component" value="Unassembled WGS sequence"/>
</dbReference>
<evidence type="ECO:0000256" key="5">
    <source>
        <dbReference type="ARBA" id="ARBA00023237"/>
    </source>
</evidence>
<evidence type="ECO:0000313" key="11">
    <source>
        <dbReference type="Proteomes" id="UP000198302"/>
    </source>
</evidence>
<evidence type="ECO:0000256" key="3">
    <source>
        <dbReference type="ARBA" id="ARBA00022729"/>
    </source>
</evidence>
<dbReference type="AlphaFoldDB" id="A0A0D0EKA1"/>
<dbReference type="InterPro" id="IPR012944">
    <property type="entry name" value="SusD_RagB_dom"/>
</dbReference>
<evidence type="ECO:0000313" key="10">
    <source>
        <dbReference type="Proteomes" id="UP000032061"/>
    </source>
</evidence>
<evidence type="ECO:0000256" key="1">
    <source>
        <dbReference type="ARBA" id="ARBA00004442"/>
    </source>
</evidence>
<keyword evidence="4" id="KW-0472">Membrane</keyword>
<evidence type="ECO:0000256" key="4">
    <source>
        <dbReference type="ARBA" id="ARBA00023136"/>
    </source>
</evidence>
<dbReference type="InterPro" id="IPR033985">
    <property type="entry name" value="SusD-like_N"/>
</dbReference>
<keyword evidence="11" id="KW-1185">Reference proteome</keyword>
<reference evidence="8 10" key="1">
    <citation type="submission" date="2015-01" db="EMBL/GenBank/DDBJ databases">
        <title>Genome of Flavobacterium hibernum DSM 12611.</title>
        <authorList>
            <person name="Stropko S.J."/>
            <person name="Pipes S.E."/>
            <person name="Newman J.D."/>
        </authorList>
    </citation>
    <scope>NUCLEOTIDE SEQUENCE [LARGE SCALE GENOMIC DNA]</scope>
    <source>
        <strain evidence="8 10">DSM 12611</strain>
    </source>
</reference>
<keyword evidence="5" id="KW-0998">Cell outer membrane</keyword>
<sequence length="440" mass="49610">MKNNILKYVFFAGVAITTVSCDHYLDIEPVGKVIPETLTDYRAVMTSGYSTTAIHKALSAIRADELVLDEFNDNATFYRDHYIWNDANPDKSTNSFPYAALYNRIFYTNVIINEASVKLAPSAEKDQLLGEAYALRALTYFDLLNIFSKPYDAATAATERGVPLALKIDLEQAYVPESVAVIYDQILSDNEEASKLLNLDTQTAGINYRFSKAALYAMESRIFLYRKEWTKAIAAADKAMTYKSALINLNTTPALPNLYNGPESILALEDPFINLLKGASYAAPTLTGVYDKTNDLRFALYFQASGSRFRFRKGGDIAQKCTYRTSELYLTKAEASAQLNDLPTARTTVTTFIKNRYNATAFNTLSTSIAAMTQTQLLDFIAQERQREFAVEGHRWFDLRRTTQKQINHTFNGQSYTLIENDPRYTLPFPLDARLNNPKL</sequence>
<evidence type="ECO:0000313" key="9">
    <source>
        <dbReference type="EMBL" id="OXA91768.1"/>
    </source>
</evidence>
<comment type="similarity">
    <text evidence="2">Belongs to the SusD family.</text>
</comment>
<dbReference type="Gene3D" id="1.25.40.390">
    <property type="match status" value="1"/>
</dbReference>
<dbReference type="Pfam" id="PF14322">
    <property type="entry name" value="SusD-like_3"/>
    <property type="match status" value="1"/>
</dbReference>
<evidence type="ECO:0000313" key="8">
    <source>
        <dbReference type="EMBL" id="KIO51735.1"/>
    </source>
</evidence>
<reference evidence="9 11" key="2">
    <citation type="submission" date="2016-11" db="EMBL/GenBank/DDBJ databases">
        <title>Whole genomes of Flavobacteriaceae.</title>
        <authorList>
            <person name="Stine C."/>
            <person name="Li C."/>
            <person name="Tadesse D."/>
        </authorList>
    </citation>
    <scope>NUCLEOTIDE SEQUENCE [LARGE SCALE GENOMIC DNA]</scope>
    <source>
        <strain evidence="9 11">ATCC 51468</strain>
    </source>
</reference>
<dbReference type="STRING" id="37752.IW18_15820"/>
<evidence type="ECO:0000259" key="6">
    <source>
        <dbReference type="Pfam" id="PF07980"/>
    </source>
</evidence>
<keyword evidence="3" id="KW-0732">Signal</keyword>
<dbReference type="SUPFAM" id="SSF48452">
    <property type="entry name" value="TPR-like"/>
    <property type="match status" value="1"/>
</dbReference>
<evidence type="ECO:0000259" key="7">
    <source>
        <dbReference type="Pfam" id="PF14322"/>
    </source>
</evidence>
<name>A0A0D0EKA1_9FLAO</name>
<feature type="domain" description="RagB/SusD" evidence="6">
    <location>
        <begin position="322"/>
        <end position="422"/>
    </location>
</feature>
<dbReference type="RefSeq" id="WP_041518862.1">
    <property type="nucleotide sequence ID" value="NZ_JPRK01000013.1"/>
</dbReference>
<accession>A0A0D0EKA1</accession>
<proteinExistence type="inferred from homology"/>